<dbReference type="RefSeq" id="WP_135276922.1">
    <property type="nucleotide sequence ID" value="NZ_PQVH01000007.1"/>
</dbReference>
<evidence type="ECO:0000313" key="2">
    <source>
        <dbReference type="Proteomes" id="UP000297706"/>
    </source>
</evidence>
<organism evidence="1 2">
    <name type="scientific">Methylotenera oryzisoli</name>
    <dbReference type="NCBI Taxonomy" id="2080758"/>
    <lineage>
        <taxon>Bacteria</taxon>
        <taxon>Pseudomonadati</taxon>
        <taxon>Pseudomonadota</taxon>
        <taxon>Betaproteobacteria</taxon>
        <taxon>Nitrosomonadales</taxon>
        <taxon>Methylophilaceae</taxon>
        <taxon>Methylotenera</taxon>
    </lineage>
</organism>
<dbReference type="Proteomes" id="UP000297706">
    <property type="component" value="Unassembled WGS sequence"/>
</dbReference>
<dbReference type="AlphaFoldDB" id="A0A4Y9VTV6"/>
<keyword evidence="2" id="KW-1185">Reference proteome</keyword>
<comment type="caution">
    <text evidence="1">The sequence shown here is derived from an EMBL/GenBank/DDBJ whole genome shotgun (WGS) entry which is preliminary data.</text>
</comment>
<evidence type="ECO:0000313" key="1">
    <source>
        <dbReference type="EMBL" id="TFW72072.1"/>
    </source>
</evidence>
<name>A0A4Y9VTV6_9PROT</name>
<gene>
    <name evidence="1" type="ORF">C3Y98_04525</name>
</gene>
<sequence length="158" mass="18352">MKKPRKKYRPKPCGDTRSIRLLAMKEDFDEIEGVFRQLKTGDLIEAKDPKNGEWVLVYKKADGTICYLLKVATEWVNFFAELATHYMPDYNDKPMRKLLTKLRIGQTLDMQTVLDAEKVLDVQRRLFLIADAKVYNAIGSKHVDDFYEFSDRGEKLAA</sequence>
<proteinExistence type="predicted"/>
<protein>
    <submittedName>
        <fullName evidence="1">Uncharacterized protein</fullName>
    </submittedName>
</protein>
<accession>A0A4Y9VTV6</accession>
<reference evidence="1 2" key="1">
    <citation type="submission" date="2018-02" db="EMBL/GenBank/DDBJ databases">
        <title>A novel lanthanide dependent methylotroph, Methylotenera sp. La3113.</title>
        <authorList>
            <person name="Lv H."/>
            <person name="Tani A."/>
        </authorList>
    </citation>
    <scope>NUCLEOTIDE SEQUENCE [LARGE SCALE GENOMIC DNA]</scope>
    <source>
        <strain evidence="1 2">La3113</strain>
    </source>
</reference>
<dbReference type="EMBL" id="PQVH01000007">
    <property type="protein sequence ID" value="TFW72072.1"/>
    <property type="molecule type" value="Genomic_DNA"/>
</dbReference>